<evidence type="ECO:0000313" key="2">
    <source>
        <dbReference type="Proteomes" id="UP001500221"/>
    </source>
</evidence>
<organism evidence="1 2">
    <name type="scientific">Nocardioides marinquilinus</name>
    <dbReference type="NCBI Taxonomy" id="1210400"/>
    <lineage>
        <taxon>Bacteria</taxon>
        <taxon>Bacillati</taxon>
        <taxon>Actinomycetota</taxon>
        <taxon>Actinomycetes</taxon>
        <taxon>Propionibacteriales</taxon>
        <taxon>Nocardioidaceae</taxon>
        <taxon>Nocardioides</taxon>
    </lineage>
</organism>
<comment type="caution">
    <text evidence="1">The sequence shown here is derived from an EMBL/GenBank/DDBJ whole genome shotgun (WGS) entry which is preliminary data.</text>
</comment>
<dbReference type="Proteomes" id="UP001500221">
    <property type="component" value="Unassembled WGS sequence"/>
</dbReference>
<keyword evidence="2" id="KW-1185">Reference proteome</keyword>
<gene>
    <name evidence="1" type="ORF">GCM10023340_05670</name>
</gene>
<dbReference type="EMBL" id="BAABKG010000001">
    <property type="protein sequence ID" value="GAA5142348.1"/>
    <property type="molecule type" value="Genomic_DNA"/>
</dbReference>
<protein>
    <submittedName>
        <fullName evidence="1">tRNA adenosine deaminase-associated protein</fullName>
    </submittedName>
</protein>
<dbReference type="NCBIfam" id="TIGR03941">
    <property type="entry name" value="tRNA_deam_assoc"/>
    <property type="match status" value="1"/>
</dbReference>
<dbReference type="InterPro" id="IPR023869">
    <property type="entry name" value="tRNA_Adeno_NH3ase_assoc_put"/>
</dbReference>
<accession>A0ABP9P8Y2</accession>
<sequence>MVEQLGEVDFALAAFRRDDRWVVDELSHDLPADVESLGRALGRFADDGPVGALGLVAIDDDFLLILRVVAGRTRLLLSDVTAAEEWDLAQSALEALGLPSSDDDEQVPAGDLDLLGDLGLGEVELGVMLDDPDLYPDELLSDVARIVGFGELFDDVVGLTSA</sequence>
<evidence type="ECO:0000313" key="1">
    <source>
        <dbReference type="EMBL" id="GAA5142348.1"/>
    </source>
</evidence>
<proteinExistence type="predicted"/>
<reference evidence="2" key="1">
    <citation type="journal article" date="2019" name="Int. J. Syst. Evol. Microbiol.">
        <title>The Global Catalogue of Microorganisms (GCM) 10K type strain sequencing project: providing services to taxonomists for standard genome sequencing and annotation.</title>
        <authorList>
            <consortium name="The Broad Institute Genomics Platform"/>
            <consortium name="The Broad Institute Genome Sequencing Center for Infectious Disease"/>
            <person name="Wu L."/>
            <person name="Ma J."/>
        </authorList>
    </citation>
    <scope>NUCLEOTIDE SEQUENCE [LARGE SCALE GENOMIC DNA]</scope>
    <source>
        <strain evidence="2">JCM 18459</strain>
    </source>
</reference>
<dbReference type="RefSeq" id="WP_345454321.1">
    <property type="nucleotide sequence ID" value="NZ_BAABKG010000001.1"/>
</dbReference>
<name>A0ABP9P8Y2_9ACTN</name>